<protein>
    <submittedName>
        <fullName evidence="1">Uncharacterized protein</fullName>
    </submittedName>
</protein>
<comment type="caution">
    <text evidence="1">The sequence shown here is derived from an EMBL/GenBank/DDBJ whole genome shotgun (WGS) entry which is preliminary data.</text>
</comment>
<keyword evidence="2" id="KW-1185">Reference proteome</keyword>
<accession>A0ACB7Z903</accession>
<evidence type="ECO:0000313" key="2">
    <source>
        <dbReference type="Proteomes" id="UP000828048"/>
    </source>
</evidence>
<evidence type="ECO:0000313" key="1">
    <source>
        <dbReference type="EMBL" id="KAH7861917.1"/>
    </source>
</evidence>
<name>A0ACB7Z903_9ERIC</name>
<proteinExistence type="predicted"/>
<sequence>MERVCEELDDAKAEIEKLKAEFKTQAELCERLKRTHNEQQTKIQEANAKIEKQSQELNEKADGISTTKQLCEELKSSMKEKEAMIRHLGSSNDRLRVDCDEKLRKWEEEKRDMVVALDEANSKNMDHEQKLHAYKEEVKGLKSFLSDLEKKFLEAEKKAKASTELRERDDMLFKQEQEKRKVEDQLKWKKEQFKHLEEAHEKLRREFQQSQKEWELEKSTLIDEISTLQTNLDSQTRISEGLQSRLQMCNQALAHEESRRKYLEVQLSETKICFENVLSQCEEAKSEIESLTGQRDKDIASLRDLLGTKEIVHKEMKYQVGRLEQENRELKFSLKEMQEAQIQEGGSSSSLSKLRNKLKGLEQIHRDCSKNLRVKEAEWSSELEKMEGDLTNCRFELESKERTIKELNVELDGYRSLVMHLELQNEEKSLILMILKSEFSEVQLKFVNLMADMDLKDSEREEELSRLTRQLAIKNAALDKADKNIEEGHGEMESLLSKVESLSLVEEQKLQLQDEIKRQKGMVMNLEWLNEEKSLMLLVLKSEISEARLKLANEVEKMDLENIKREEQVLVLMKQLEMKSDALFKAESKIEECHKQIEECREEMTSLLIQVESFTLMQQQHLQLQNELESHKEMQMHLGLQNEEKSLILLVLNSGISEARSKISNEVETMALKNSEREGKIAVLQKQLEKKSASLVKAEEKIESLLSTVETSSLMEQNQHQLQDEIQKHKEMLEESYSCQLRLKEQVLQMERDLKKVDDELGERQGEIAVLLKQLEIKSASLVKAEEKIEPLLSTVETSRIMEQNLHQLQDELQKHKEMLEESYGCQIRLKEQVLRMERDLKKVDDELSEKFCEGNELEFELEVWKSIAEGLQANLKENQELRKQVEASLLAQVGVEVTLNQEKESLGHVIEEKERKIGALEREVVVLDRELKNIENVSGGILKEIECLEQECVRRELEGAIFAHINEERSYEHEKKSFQRLLEEKDKKIDDLEQLLMSMEERLKSSGTSFNLLHKAWEKIASDGVLREVEMQEKILVMAEMESDFINLEKKLESLQESFSCSKKESEEIEAEMKAKQLEIKKLTSDLQTSGTVIDKIESEKRTLLDFIGSLFDRISELSDEDMELTGVWERIVQNFENSRRGTDLKVDNDEDELFDPSKENVNTHPSSTAKRIDATVDERSPLRARNS</sequence>
<organism evidence="1 2">
    <name type="scientific">Vaccinium darrowii</name>
    <dbReference type="NCBI Taxonomy" id="229202"/>
    <lineage>
        <taxon>Eukaryota</taxon>
        <taxon>Viridiplantae</taxon>
        <taxon>Streptophyta</taxon>
        <taxon>Embryophyta</taxon>
        <taxon>Tracheophyta</taxon>
        <taxon>Spermatophyta</taxon>
        <taxon>Magnoliopsida</taxon>
        <taxon>eudicotyledons</taxon>
        <taxon>Gunneridae</taxon>
        <taxon>Pentapetalae</taxon>
        <taxon>asterids</taxon>
        <taxon>Ericales</taxon>
        <taxon>Ericaceae</taxon>
        <taxon>Vaccinioideae</taxon>
        <taxon>Vaccinieae</taxon>
        <taxon>Vaccinium</taxon>
    </lineage>
</organism>
<reference evidence="1 2" key="1">
    <citation type="journal article" date="2021" name="Hortic Res">
        <title>High-quality reference genome and annotation aids understanding of berry development for evergreen blueberry (Vaccinium darrowii).</title>
        <authorList>
            <person name="Yu J."/>
            <person name="Hulse-Kemp A.M."/>
            <person name="Babiker E."/>
            <person name="Staton M."/>
        </authorList>
    </citation>
    <scope>NUCLEOTIDE SEQUENCE [LARGE SCALE GENOMIC DNA]</scope>
    <source>
        <strain evidence="2">cv. NJ 8807/NJ 8810</strain>
        <tissue evidence="1">Young leaf</tissue>
    </source>
</reference>
<dbReference type="EMBL" id="CM037154">
    <property type="protein sequence ID" value="KAH7861917.1"/>
    <property type="molecule type" value="Genomic_DNA"/>
</dbReference>
<dbReference type="Proteomes" id="UP000828048">
    <property type="component" value="Chromosome 4"/>
</dbReference>
<gene>
    <name evidence="1" type="ORF">Vadar_032647</name>
</gene>